<protein>
    <submittedName>
        <fullName evidence="1">ARM repeat-containing protein</fullName>
    </submittedName>
</protein>
<name>A0ACD3BH24_9AGAR</name>
<gene>
    <name evidence="1" type="ORF">BDN72DRAFT_830591</name>
</gene>
<proteinExistence type="predicted"/>
<evidence type="ECO:0000313" key="2">
    <source>
        <dbReference type="Proteomes" id="UP000308600"/>
    </source>
</evidence>
<keyword evidence="2" id="KW-1185">Reference proteome</keyword>
<evidence type="ECO:0000313" key="1">
    <source>
        <dbReference type="EMBL" id="TFK77423.1"/>
    </source>
</evidence>
<reference evidence="1 2" key="1">
    <citation type="journal article" date="2019" name="Nat. Ecol. Evol.">
        <title>Megaphylogeny resolves global patterns of mushroom evolution.</title>
        <authorList>
            <person name="Varga T."/>
            <person name="Krizsan K."/>
            <person name="Foldi C."/>
            <person name="Dima B."/>
            <person name="Sanchez-Garcia M."/>
            <person name="Sanchez-Ramirez S."/>
            <person name="Szollosi G.J."/>
            <person name="Szarkandi J.G."/>
            <person name="Papp V."/>
            <person name="Albert L."/>
            <person name="Andreopoulos W."/>
            <person name="Angelini C."/>
            <person name="Antonin V."/>
            <person name="Barry K.W."/>
            <person name="Bougher N.L."/>
            <person name="Buchanan P."/>
            <person name="Buyck B."/>
            <person name="Bense V."/>
            <person name="Catcheside P."/>
            <person name="Chovatia M."/>
            <person name="Cooper J."/>
            <person name="Damon W."/>
            <person name="Desjardin D."/>
            <person name="Finy P."/>
            <person name="Geml J."/>
            <person name="Haridas S."/>
            <person name="Hughes K."/>
            <person name="Justo A."/>
            <person name="Karasinski D."/>
            <person name="Kautmanova I."/>
            <person name="Kiss B."/>
            <person name="Kocsube S."/>
            <person name="Kotiranta H."/>
            <person name="LaButti K.M."/>
            <person name="Lechner B.E."/>
            <person name="Liimatainen K."/>
            <person name="Lipzen A."/>
            <person name="Lukacs Z."/>
            <person name="Mihaltcheva S."/>
            <person name="Morgado L.N."/>
            <person name="Niskanen T."/>
            <person name="Noordeloos M.E."/>
            <person name="Ohm R.A."/>
            <person name="Ortiz-Santana B."/>
            <person name="Ovrebo C."/>
            <person name="Racz N."/>
            <person name="Riley R."/>
            <person name="Savchenko A."/>
            <person name="Shiryaev A."/>
            <person name="Soop K."/>
            <person name="Spirin V."/>
            <person name="Szebenyi C."/>
            <person name="Tomsovsky M."/>
            <person name="Tulloss R.E."/>
            <person name="Uehling J."/>
            <person name="Grigoriev I.V."/>
            <person name="Vagvolgyi C."/>
            <person name="Papp T."/>
            <person name="Martin F.M."/>
            <person name="Miettinen O."/>
            <person name="Hibbett D.S."/>
            <person name="Nagy L.G."/>
        </authorList>
    </citation>
    <scope>NUCLEOTIDE SEQUENCE [LARGE SCALE GENOMIC DNA]</scope>
    <source>
        <strain evidence="1 2">NL-1719</strain>
    </source>
</reference>
<organism evidence="1 2">
    <name type="scientific">Pluteus cervinus</name>
    <dbReference type="NCBI Taxonomy" id="181527"/>
    <lineage>
        <taxon>Eukaryota</taxon>
        <taxon>Fungi</taxon>
        <taxon>Dikarya</taxon>
        <taxon>Basidiomycota</taxon>
        <taxon>Agaricomycotina</taxon>
        <taxon>Agaricomycetes</taxon>
        <taxon>Agaricomycetidae</taxon>
        <taxon>Agaricales</taxon>
        <taxon>Pluteineae</taxon>
        <taxon>Pluteaceae</taxon>
        <taxon>Pluteus</taxon>
    </lineage>
</organism>
<dbReference type="EMBL" id="ML208259">
    <property type="protein sequence ID" value="TFK77423.1"/>
    <property type="molecule type" value="Genomic_DNA"/>
</dbReference>
<sequence length="687" mass="74749">MTSSGSSMQGVEQLLEQLKLTAEPALPEELSYLPSAFFPDQHSDARSKAYVILSAFCQGARASGPQPRRNEQNLATIKLTKIFENPIRTRLEETEEKAQIEGLTFFAALFQVDWECATSIFQKDGIYELVADCVELVHTPHLAEAIAQLLGQACGHKTCRALITPPVLQWLEMESRNLNSSLRAAAAVTLIKYSKGTLTDQPETSGPFDQQSERRADAQLAHVLKEEVIKGTSSASVSYAVEGLAYLSINPEIKELLSQDSSCLKSLFERAPRRTKRTVKPSADVHPQDTSLLYGILTVTSNLCAHRPQMTEEESQLDKLRRMTQSGRKPSNVADGTLIETEEVVNRRVRRLVSAGVLDVLALSITSESSPGVRATVARTMLNIVQDRENRGKVLQSGGAKVLVAIVKQDLPAKDAKQPADNPSVRDAIQALAKLAITSSPIQVFGPNVGAMYDAVRPFSYLLLHQSSSLLQRFEAMMALTNLASHGSEVADRISKVDGLLDRVELLMLEDHTLVRRASVELVCNLIGGSEEVFNRYGGGAKSPNAKSKLHIILALSDVDDMPTRLAAAGSLAVLTSAPSAAQQLIELQEEKHNVLPILAEALDLTAIQEAKGEEKAPYIGLVHRSIVSIRNILTTIEDAETKKAVLAKMKEVGLFDALVKVAKNEVEGLPNGVSILALETVKHLLS</sequence>
<dbReference type="Proteomes" id="UP000308600">
    <property type="component" value="Unassembled WGS sequence"/>
</dbReference>
<accession>A0ACD3BH24</accession>